<dbReference type="InterPro" id="IPR013149">
    <property type="entry name" value="ADH-like_C"/>
</dbReference>
<dbReference type="InterPro" id="IPR011032">
    <property type="entry name" value="GroES-like_sf"/>
</dbReference>
<evidence type="ECO:0000313" key="3">
    <source>
        <dbReference type="Proteomes" id="UP000198282"/>
    </source>
</evidence>
<proteinExistence type="predicted"/>
<reference evidence="2 3" key="1">
    <citation type="submission" date="2017-06" db="EMBL/GenBank/DDBJ databases">
        <authorList>
            <person name="Kim H.J."/>
            <person name="Triplett B.A."/>
        </authorList>
    </citation>
    <scope>NUCLEOTIDE SEQUENCE [LARGE SCALE GENOMIC DNA]</scope>
    <source>
        <strain evidence="2 3">CGMCC 4.2132</strain>
    </source>
</reference>
<evidence type="ECO:0000259" key="1">
    <source>
        <dbReference type="Pfam" id="PF00107"/>
    </source>
</evidence>
<dbReference type="Proteomes" id="UP000198282">
    <property type="component" value="Unassembled WGS sequence"/>
</dbReference>
<keyword evidence="3" id="KW-1185">Reference proteome</keyword>
<sequence>MKAAVLHEAGGIPRYEDFPDPVAGDGEVIIDVKAVAVENVDRAIAAGTHYASEKYTGRFPAIPAFDGIGALPDGTLVGFGNIRLPYGALAEKTVVPQGSYMPIPDGIDPAVVSVMASAVTAMSMKTAAGFVPGETVLVQGATGVAGRLAVKVARLLGAGRIVATGRDDDQLREVQAIGADTVINTAVSDEALAQAYLDAKGDGYDVVVDYLWGRPSEILLRALVPRSFAFGKPTRVVQIGESADTEIALAGSSLRTSGVEIYGAAKGLDPQTMDEAYQQIVTWKRSGELTFDVEKVPLSDIETAWQRTDLKGRRLVVMP</sequence>
<dbReference type="SUPFAM" id="SSF51735">
    <property type="entry name" value="NAD(P)-binding Rossmann-fold domains"/>
    <property type="match status" value="1"/>
</dbReference>
<dbReference type="InterPro" id="IPR051397">
    <property type="entry name" value="Zn-ADH-like_protein"/>
</dbReference>
<accession>A0A239GQ90</accession>
<feature type="domain" description="Alcohol dehydrogenase-like C-terminal" evidence="1">
    <location>
        <begin position="146"/>
        <end position="212"/>
    </location>
</feature>
<dbReference type="Gene3D" id="3.90.180.10">
    <property type="entry name" value="Medium-chain alcohol dehydrogenases, catalytic domain"/>
    <property type="match status" value="2"/>
</dbReference>
<organism evidence="2 3">
    <name type="scientific">Streptosporangium subroseum</name>
    <dbReference type="NCBI Taxonomy" id="106412"/>
    <lineage>
        <taxon>Bacteria</taxon>
        <taxon>Bacillati</taxon>
        <taxon>Actinomycetota</taxon>
        <taxon>Actinomycetes</taxon>
        <taxon>Streptosporangiales</taxon>
        <taxon>Streptosporangiaceae</taxon>
        <taxon>Streptosporangium</taxon>
    </lineage>
</organism>
<dbReference type="RefSeq" id="WP_089208209.1">
    <property type="nucleotide sequence ID" value="NZ_FZOD01000014.1"/>
</dbReference>
<gene>
    <name evidence="2" type="ORF">SAMN05216276_101479</name>
</gene>
<dbReference type="Gene3D" id="3.40.50.720">
    <property type="entry name" value="NAD(P)-binding Rossmann-like Domain"/>
    <property type="match status" value="1"/>
</dbReference>
<name>A0A239GQ90_9ACTN</name>
<evidence type="ECO:0000313" key="2">
    <source>
        <dbReference type="EMBL" id="SNS70673.1"/>
    </source>
</evidence>
<dbReference type="PANTHER" id="PTHR43677">
    <property type="entry name" value="SHORT-CHAIN DEHYDROGENASE/REDUCTASE"/>
    <property type="match status" value="1"/>
</dbReference>
<dbReference type="OrthoDB" id="9787435at2"/>
<dbReference type="EMBL" id="FZOD01000014">
    <property type="protein sequence ID" value="SNS70673.1"/>
    <property type="molecule type" value="Genomic_DNA"/>
</dbReference>
<dbReference type="SUPFAM" id="SSF50129">
    <property type="entry name" value="GroES-like"/>
    <property type="match status" value="1"/>
</dbReference>
<dbReference type="InterPro" id="IPR036291">
    <property type="entry name" value="NAD(P)-bd_dom_sf"/>
</dbReference>
<dbReference type="GO" id="GO:0016491">
    <property type="term" value="F:oxidoreductase activity"/>
    <property type="evidence" value="ECO:0007669"/>
    <property type="project" value="TreeGrafter"/>
</dbReference>
<protein>
    <submittedName>
        <fullName evidence="2">NADPH2:quinone reductase</fullName>
    </submittedName>
</protein>
<dbReference type="PANTHER" id="PTHR43677:SF11">
    <property type="entry name" value="ZINC-CONTAINING ALCOHOL DEHYDROGENASE"/>
    <property type="match status" value="1"/>
</dbReference>
<dbReference type="AlphaFoldDB" id="A0A239GQ90"/>
<dbReference type="Pfam" id="PF00107">
    <property type="entry name" value="ADH_zinc_N"/>
    <property type="match status" value="1"/>
</dbReference>